<protein>
    <submittedName>
        <fullName evidence="2">Uncharacterized protein</fullName>
    </submittedName>
</protein>
<feature type="compositionally biased region" description="Low complexity" evidence="1">
    <location>
        <begin position="147"/>
        <end position="161"/>
    </location>
</feature>
<dbReference type="EMBL" id="CAUYUJ010018589">
    <property type="protein sequence ID" value="CAK0884799.1"/>
    <property type="molecule type" value="Genomic_DNA"/>
</dbReference>
<comment type="caution">
    <text evidence="2">The sequence shown here is derived from an EMBL/GenBank/DDBJ whole genome shotgun (WGS) entry which is preliminary data.</text>
</comment>
<keyword evidence="3" id="KW-1185">Reference proteome</keyword>
<evidence type="ECO:0000313" key="3">
    <source>
        <dbReference type="Proteomes" id="UP001189429"/>
    </source>
</evidence>
<evidence type="ECO:0000256" key="1">
    <source>
        <dbReference type="SAM" id="MobiDB-lite"/>
    </source>
</evidence>
<gene>
    <name evidence="2" type="ORF">PCOR1329_LOCUS66593</name>
</gene>
<sequence>MFGAFGKRVKSHCLCRRAASLGYNDQPDAAQRCRQHDVEEASQQSTQCQSPRKERLQLREMMRVFVQEAVNGKSLEAGDRGCEAELNPEGSLSLSEEEVDGATHDIPITDIKDVYGGTSVARLCAEAAPVRLDERCATLALRTAESASPSACPASESGRLQHAARARRASLRPLRAQKEEQARPGEDAALRARTCAEQPAAGAGSQQVQSEGHRCPAAVRGGRQRAHWRQELR</sequence>
<feature type="region of interest" description="Disordered" evidence="1">
    <location>
        <begin position="147"/>
        <end position="233"/>
    </location>
</feature>
<reference evidence="2" key="1">
    <citation type="submission" date="2023-10" db="EMBL/GenBank/DDBJ databases">
        <authorList>
            <person name="Chen Y."/>
            <person name="Shah S."/>
            <person name="Dougan E. K."/>
            <person name="Thang M."/>
            <person name="Chan C."/>
        </authorList>
    </citation>
    <scope>NUCLEOTIDE SEQUENCE [LARGE SCALE GENOMIC DNA]</scope>
</reference>
<feature type="compositionally biased region" description="Basic and acidic residues" evidence="1">
    <location>
        <begin position="176"/>
        <end position="190"/>
    </location>
</feature>
<accession>A0ABN9WEJ4</accession>
<name>A0ABN9WEJ4_9DINO</name>
<dbReference type="Proteomes" id="UP001189429">
    <property type="component" value="Unassembled WGS sequence"/>
</dbReference>
<evidence type="ECO:0000313" key="2">
    <source>
        <dbReference type="EMBL" id="CAK0884799.1"/>
    </source>
</evidence>
<organism evidence="2 3">
    <name type="scientific">Prorocentrum cordatum</name>
    <dbReference type="NCBI Taxonomy" id="2364126"/>
    <lineage>
        <taxon>Eukaryota</taxon>
        <taxon>Sar</taxon>
        <taxon>Alveolata</taxon>
        <taxon>Dinophyceae</taxon>
        <taxon>Prorocentrales</taxon>
        <taxon>Prorocentraceae</taxon>
        <taxon>Prorocentrum</taxon>
    </lineage>
</organism>
<proteinExistence type="predicted"/>